<evidence type="ECO:0000313" key="1">
    <source>
        <dbReference type="EMBL" id="EGH26806.1"/>
    </source>
</evidence>
<gene>
    <name evidence="1" type="ORF">PSYMO_37177</name>
</gene>
<dbReference type="AlphaFoldDB" id="A0A656GL77"/>
<name>A0A656GL77_PSEA0</name>
<dbReference type="Proteomes" id="UP000003465">
    <property type="component" value="Unassembled WGS sequence"/>
</dbReference>
<evidence type="ECO:0008006" key="3">
    <source>
        <dbReference type="Google" id="ProtNLM"/>
    </source>
</evidence>
<protein>
    <recommendedName>
        <fullName evidence="3">GntR family transcriptional regulator</fullName>
    </recommendedName>
</protein>
<dbReference type="EMBL" id="AEAG01002876">
    <property type="protein sequence ID" value="EGH26806.1"/>
    <property type="molecule type" value="Genomic_DNA"/>
</dbReference>
<organism evidence="1 2">
    <name type="scientific">Pseudomonas amygdali pv. mori str. 301020</name>
    <dbReference type="NCBI Taxonomy" id="629261"/>
    <lineage>
        <taxon>Bacteria</taxon>
        <taxon>Pseudomonadati</taxon>
        <taxon>Pseudomonadota</taxon>
        <taxon>Gammaproteobacteria</taxon>
        <taxon>Pseudomonadales</taxon>
        <taxon>Pseudomonadaceae</taxon>
        <taxon>Pseudomonas</taxon>
        <taxon>Pseudomonas amygdali</taxon>
    </lineage>
</organism>
<sequence length="37" mass="4253">DRAHLQRSMEAHNRIVEALAARMINAGRSRPARPMLR</sequence>
<reference evidence="1 2" key="1">
    <citation type="journal article" date="2011" name="PLoS Pathog.">
        <title>Dynamic evolution of pathogenicity revealed by sequencing and comparative genomics of 19 Pseudomonas syringae isolates.</title>
        <authorList>
            <person name="Baltrus D.A."/>
            <person name="Nishimura M.T."/>
            <person name="Romanchuk A."/>
            <person name="Chang J.H."/>
            <person name="Mukhtar M.S."/>
            <person name="Cherkis K."/>
            <person name="Roach J."/>
            <person name="Grant S.R."/>
            <person name="Jones C.D."/>
            <person name="Dangl J.L."/>
        </authorList>
    </citation>
    <scope>NUCLEOTIDE SEQUENCE [LARGE SCALE GENOMIC DNA]</scope>
    <source>
        <strain evidence="1 2">301020</strain>
    </source>
</reference>
<evidence type="ECO:0000313" key="2">
    <source>
        <dbReference type="Proteomes" id="UP000003465"/>
    </source>
</evidence>
<accession>A0A656GL77</accession>
<comment type="caution">
    <text evidence="1">The sequence shown here is derived from an EMBL/GenBank/DDBJ whole genome shotgun (WGS) entry which is preliminary data.</text>
</comment>
<feature type="non-terminal residue" evidence="1">
    <location>
        <position position="1"/>
    </location>
</feature>
<proteinExistence type="predicted"/>